<gene>
    <name evidence="2" type="ORF">HMPREF1541_05426</name>
</gene>
<dbReference type="VEuPathDB" id="FungiDB:HMPREF1541_05426"/>
<proteinExistence type="predicted"/>
<dbReference type="RefSeq" id="XP_008717988.1">
    <property type="nucleotide sequence ID" value="XM_008719766.1"/>
</dbReference>
<dbReference type="Pfam" id="PF18922">
    <property type="entry name" value="DUF5672"/>
    <property type="match status" value="1"/>
</dbReference>
<name>W2RTW1_CYPE1</name>
<dbReference type="HOGENOM" id="CLU_048589_0_0_1"/>
<dbReference type="EMBL" id="KB822721">
    <property type="protein sequence ID" value="ETN39203.1"/>
    <property type="molecule type" value="Genomic_DNA"/>
</dbReference>
<evidence type="ECO:0000259" key="1">
    <source>
        <dbReference type="Pfam" id="PF18922"/>
    </source>
</evidence>
<organism evidence="2 3">
    <name type="scientific">Cyphellophora europaea (strain CBS 101466)</name>
    <name type="common">Phialophora europaea</name>
    <dbReference type="NCBI Taxonomy" id="1220924"/>
    <lineage>
        <taxon>Eukaryota</taxon>
        <taxon>Fungi</taxon>
        <taxon>Dikarya</taxon>
        <taxon>Ascomycota</taxon>
        <taxon>Pezizomycotina</taxon>
        <taxon>Eurotiomycetes</taxon>
        <taxon>Chaetothyriomycetidae</taxon>
        <taxon>Chaetothyriales</taxon>
        <taxon>Cyphellophoraceae</taxon>
        <taxon>Cyphellophora</taxon>
    </lineage>
</organism>
<sequence length="337" mass="38105">MAPLGRSSSQVPRTAPSTALLASLPSQVSRNPLGSFLLLLLAAILASHVQHHYLDVFPRPYLDLHPSTTGSQRFSANKTALTIHPNPYTTHSTPQLLHIATILPPDWRLIFLGASDIVQDMRSNDRVADMVSSGKLSVLEVETWTDTWLRKDIADVHSEPEIRNRLLTDVAFYDEVLPGVEWLLYFDERAMLCANANGSVEDFMLHYDWVGAPLTQDERWGGLGTLSLRRLPRLREALVAQTRQHDFNQQEDGWMVGRLAALPDPKPTPGEVSRTFVVERVWYDKPLGYHVPHDMGPGAHMEVWGNDERRKRIFGYCPELKIVTPMRLESERCKDGD</sequence>
<evidence type="ECO:0000313" key="2">
    <source>
        <dbReference type="EMBL" id="ETN39203.1"/>
    </source>
</evidence>
<reference evidence="2 3" key="1">
    <citation type="submission" date="2013-03" db="EMBL/GenBank/DDBJ databases">
        <title>The Genome Sequence of Phialophora europaea CBS 101466.</title>
        <authorList>
            <consortium name="The Broad Institute Genomics Platform"/>
            <person name="Cuomo C."/>
            <person name="de Hoog S."/>
            <person name="Gorbushina A."/>
            <person name="Walker B."/>
            <person name="Young S.K."/>
            <person name="Zeng Q."/>
            <person name="Gargeya S."/>
            <person name="Fitzgerald M."/>
            <person name="Haas B."/>
            <person name="Abouelleil A."/>
            <person name="Allen A.W."/>
            <person name="Alvarado L."/>
            <person name="Arachchi H.M."/>
            <person name="Berlin A.M."/>
            <person name="Chapman S.B."/>
            <person name="Gainer-Dewar J."/>
            <person name="Goldberg J."/>
            <person name="Griggs A."/>
            <person name="Gujja S."/>
            <person name="Hansen M."/>
            <person name="Howarth C."/>
            <person name="Imamovic A."/>
            <person name="Ireland A."/>
            <person name="Larimer J."/>
            <person name="McCowan C."/>
            <person name="Murphy C."/>
            <person name="Pearson M."/>
            <person name="Poon T.W."/>
            <person name="Priest M."/>
            <person name="Roberts A."/>
            <person name="Saif S."/>
            <person name="Shea T."/>
            <person name="Sisk P."/>
            <person name="Sykes S."/>
            <person name="Wortman J."/>
            <person name="Nusbaum C."/>
            <person name="Birren B."/>
        </authorList>
    </citation>
    <scope>NUCLEOTIDE SEQUENCE [LARGE SCALE GENOMIC DNA]</scope>
    <source>
        <strain evidence="2 3">CBS 101466</strain>
    </source>
</reference>
<dbReference type="InParanoid" id="W2RTW1"/>
<dbReference type="OrthoDB" id="10025998at2759"/>
<dbReference type="InterPro" id="IPR043729">
    <property type="entry name" value="DUF5672"/>
</dbReference>
<feature type="domain" description="DUF5672" evidence="1">
    <location>
        <begin position="162"/>
        <end position="290"/>
    </location>
</feature>
<dbReference type="AlphaFoldDB" id="W2RTW1"/>
<keyword evidence="3" id="KW-1185">Reference proteome</keyword>
<dbReference type="STRING" id="1220924.W2RTW1"/>
<dbReference type="GeneID" id="19972765"/>
<dbReference type="Proteomes" id="UP000030752">
    <property type="component" value="Unassembled WGS sequence"/>
</dbReference>
<evidence type="ECO:0000313" key="3">
    <source>
        <dbReference type="Proteomes" id="UP000030752"/>
    </source>
</evidence>
<dbReference type="eggNOG" id="ENOG502QW4V">
    <property type="taxonomic scope" value="Eukaryota"/>
</dbReference>
<accession>W2RTW1</accession>
<protein>
    <recommendedName>
        <fullName evidence="1">DUF5672 domain-containing protein</fullName>
    </recommendedName>
</protein>